<feature type="region of interest" description="Disordered" evidence="3">
    <location>
        <begin position="1"/>
        <end position="78"/>
    </location>
</feature>
<keyword evidence="2" id="KW-0690">Ribosome biogenesis</keyword>
<proteinExistence type="predicted"/>
<name>A0AA42BLL7_9ALTE</name>
<protein>
    <submittedName>
        <fullName evidence="4">Der GTPase-activating protein YihI</fullName>
    </submittedName>
</protein>
<evidence type="ECO:0000256" key="2">
    <source>
        <dbReference type="ARBA" id="ARBA00022517"/>
    </source>
</evidence>
<evidence type="ECO:0000256" key="3">
    <source>
        <dbReference type="SAM" id="MobiDB-lite"/>
    </source>
</evidence>
<dbReference type="NCBIfam" id="NF003560">
    <property type="entry name" value="PRK05244.1-1"/>
    <property type="match status" value="1"/>
</dbReference>
<accession>A0AA42BLL7</accession>
<gene>
    <name evidence="4" type="primary">yihI</name>
    <name evidence="4" type="ORF">NLF92_07245</name>
</gene>
<dbReference type="EMBL" id="JANATA010000010">
    <property type="protein sequence ID" value="MCP3428739.1"/>
    <property type="molecule type" value="Genomic_DNA"/>
</dbReference>
<dbReference type="Pfam" id="PF04220">
    <property type="entry name" value="YihI"/>
    <property type="match status" value="1"/>
</dbReference>
<keyword evidence="1" id="KW-0343">GTPase activation</keyword>
<dbReference type="GO" id="GO:0042254">
    <property type="term" value="P:ribosome biogenesis"/>
    <property type="evidence" value="ECO:0007669"/>
    <property type="project" value="UniProtKB-KW"/>
</dbReference>
<feature type="compositionally biased region" description="Polar residues" evidence="3">
    <location>
        <begin position="46"/>
        <end position="55"/>
    </location>
</feature>
<sequence>MAHSKKSRKVGQIGIPKSKERGGRKPSTAPKRTKPTKGKPAGSRHSVAQETSQHVNKVRKDPKIGSKKPIELRPTPKPDVKVKIRKFATPAAELAALEADERLHTLLERIDNNETLTADEQEFVTSTMARHAVLCDLLGIKDEEEPSPESDKKAVEDDPLAALDAININDFR</sequence>
<organism evidence="4 5">
    <name type="scientific">Opacimonas viscosa</name>
    <dbReference type="NCBI Taxonomy" id="2961944"/>
    <lineage>
        <taxon>Bacteria</taxon>
        <taxon>Pseudomonadati</taxon>
        <taxon>Pseudomonadota</taxon>
        <taxon>Gammaproteobacteria</taxon>
        <taxon>Alteromonadales</taxon>
        <taxon>Alteromonadaceae</taxon>
        <taxon>Opacimonas</taxon>
    </lineage>
</organism>
<dbReference type="AlphaFoldDB" id="A0AA42BLL7"/>
<reference evidence="4" key="1">
    <citation type="submission" date="2022-07" db="EMBL/GenBank/DDBJ databases">
        <title>Characterization of the Novel Bacterium Alteromonas immobilis LMIT006 and Alteromonas gregis LMIT007.</title>
        <authorList>
            <person name="Lin X."/>
        </authorList>
    </citation>
    <scope>NUCLEOTIDE SEQUENCE</scope>
    <source>
        <strain evidence="4">LMIT007</strain>
    </source>
</reference>
<evidence type="ECO:0000313" key="5">
    <source>
        <dbReference type="Proteomes" id="UP001165413"/>
    </source>
</evidence>
<dbReference type="Proteomes" id="UP001165413">
    <property type="component" value="Unassembled WGS sequence"/>
</dbReference>
<comment type="caution">
    <text evidence="4">The sequence shown here is derived from an EMBL/GenBank/DDBJ whole genome shotgun (WGS) entry which is preliminary data.</text>
</comment>
<evidence type="ECO:0000256" key="1">
    <source>
        <dbReference type="ARBA" id="ARBA00022468"/>
    </source>
</evidence>
<keyword evidence="5" id="KW-1185">Reference proteome</keyword>
<evidence type="ECO:0000313" key="4">
    <source>
        <dbReference type="EMBL" id="MCP3428739.1"/>
    </source>
</evidence>
<dbReference type="InterPro" id="IPR007336">
    <property type="entry name" value="YihI"/>
</dbReference>
<dbReference type="RefSeq" id="WP_254100298.1">
    <property type="nucleotide sequence ID" value="NZ_JANATA010000010.1"/>
</dbReference>
<dbReference type="GO" id="GO:0005096">
    <property type="term" value="F:GTPase activator activity"/>
    <property type="evidence" value="ECO:0007669"/>
    <property type="project" value="UniProtKB-KW"/>
</dbReference>
<feature type="compositionally biased region" description="Basic and acidic residues" evidence="3">
    <location>
        <begin position="58"/>
        <end position="78"/>
    </location>
</feature>